<reference evidence="10" key="1">
    <citation type="journal article" date="2018" name="Gigascience">
        <title>Genome assembly of the Pink Ipe (Handroanthus impetiginosus, Bignoniaceae), a highly valued, ecologically keystone Neotropical timber forest tree.</title>
        <authorList>
            <person name="Silva-Junior O.B."/>
            <person name="Grattapaglia D."/>
            <person name="Novaes E."/>
            <person name="Collevatti R.G."/>
        </authorList>
    </citation>
    <scope>NUCLEOTIDE SEQUENCE [LARGE SCALE GENOMIC DNA]</scope>
    <source>
        <strain evidence="10">cv. UFG-1</strain>
    </source>
</reference>
<name>A0A2G9GZ72_9LAMI</name>
<evidence type="ECO:0000256" key="7">
    <source>
        <dbReference type="SAM" id="Phobius"/>
    </source>
</evidence>
<dbReference type="Proteomes" id="UP000231279">
    <property type="component" value="Unassembled WGS sequence"/>
</dbReference>
<evidence type="ECO:0000256" key="5">
    <source>
        <dbReference type="ARBA" id="ARBA00022741"/>
    </source>
</evidence>
<dbReference type="PANTHER" id="PTHR33078">
    <property type="entry name" value="PROTEIN YCF2-RELATED"/>
    <property type="match status" value="1"/>
</dbReference>
<accession>A0A2G9GZ72</accession>
<protein>
    <recommendedName>
        <fullName evidence="8">Ycf2 N-terminal domain-containing protein</fullName>
    </recommendedName>
</protein>
<dbReference type="OrthoDB" id="903719at2759"/>
<keyword evidence="10" id="KW-1185">Reference proteome</keyword>
<evidence type="ECO:0000256" key="6">
    <source>
        <dbReference type="ARBA" id="ARBA00022840"/>
    </source>
</evidence>
<keyword evidence="5" id="KW-0547">Nucleotide-binding</keyword>
<keyword evidence="7" id="KW-1133">Transmembrane helix</keyword>
<dbReference type="GO" id="GO:0005524">
    <property type="term" value="F:ATP binding"/>
    <property type="evidence" value="ECO:0007669"/>
    <property type="project" value="UniProtKB-KW"/>
</dbReference>
<comment type="caution">
    <text evidence="9">The sequence shown here is derived from an EMBL/GenBank/DDBJ whole genome shotgun (WGS) entry which is preliminary data.</text>
</comment>
<dbReference type="Pfam" id="PF05695">
    <property type="entry name" value="Ycf2"/>
    <property type="match status" value="1"/>
</dbReference>
<organism evidence="9 10">
    <name type="scientific">Handroanthus impetiginosus</name>
    <dbReference type="NCBI Taxonomy" id="429701"/>
    <lineage>
        <taxon>Eukaryota</taxon>
        <taxon>Viridiplantae</taxon>
        <taxon>Streptophyta</taxon>
        <taxon>Embryophyta</taxon>
        <taxon>Tracheophyta</taxon>
        <taxon>Spermatophyta</taxon>
        <taxon>Magnoliopsida</taxon>
        <taxon>eudicotyledons</taxon>
        <taxon>Gunneridae</taxon>
        <taxon>Pentapetalae</taxon>
        <taxon>asterids</taxon>
        <taxon>lamiids</taxon>
        <taxon>Lamiales</taxon>
        <taxon>Bignoniaceae</taxon>
        <taxon>Crescentiina</taxon>
        <taxon>Tabebuia alliance</taxon>
        <taxon>Handroanthus</taxon>
    </lineage>
</organism>
<evidence type="ECO:0000256" key="3">
    <source>
        <dbReference type="ARBA" id="ARBA00009361"/>
    </source>
</evidence>
<keyword evidence="6" id="KW-0067">ATP-binding</keyword>
<evidence type="ECO:0000313" key="10">
    <source>
        <dbReference type="Proteomes" id="UP000231279"/>
    </source>
</evidence>
<evidence type="ECO:0000256" key="1">
    <source>
        <dbReference type="ARBA" id="ARBA00002329"/>
    </source>
</evidence>
<dbReference type="AlphaFoldDB" id="A0A2G9GZ72"/>
<comment type="similarity">
    <text evidence="3">Belongs to the Ycf2 family.</text>
</comment>
<comment type="function">
    <text evidence="1">Probable ATPase of unknown function. Its presence in a non-photosynthetic plant (Epifagus virginiana) and experiments in tobacco indicate that it has an essential function which is probably not related to photosynthesis.</text>
</comment>
<evidence type="ECO:0000256" key="4">
    <source>
        <dbReference type="ARBA" id="ARBA00022640"/>
    </source>
</evidence>
<evidence type="ECO:0000256" key="2">
    <source>
        <dbReference type="ARBA" id="ARBA00004474"/>
    </source>
</evidence>
<dbReference type="STRING" id="429701.A0A2G9GZ72"/>
<keyword evidence="4" id="KW-0934">Plastid</keyword>
<dbReference type="InterPro" id="IPR056777">
    <property type="entry name" value="Ycf2_N"/>
</dbReference>
<gene>
    <name evidence="9" type="ORF">CDL12_16855</name>
</gene>
<keyword evidence="7" id="KW-0812">Transmembrane</keyword>
<feature type="transmembrane region" description="Helical" evidence="7">
    <location>
        <begin position="71"/>
        <end position="92"/>
    </location>
</feature>
<dbReference type="PANTHER" id="PTHR33078:SF100">
    <property type="entry name" value="PROTEIN YCF2"/>
    <property type="match status" value="1"/>
</dbReference>
<proteinExistence type="inferred from homology"/>
<evidence type="ECO:0000313" key="9">
    <source>
        <dbReference type="EMBL" id="PIN10552.1"/>
    </source>
</evidence>
<dbReference type="EMBL" id="NKXS01003199">
    <property type="protein sequence ID" value="PIN10552.1"/>
    <property type="molecule type" value="Genomic_DNA"/>
</dbReference>
<comment type="subcellular location">
    <subcellularLocation>
        <location evidence="2">Plastid</location>
    </subcellularLocation>
</comment>
<keyword evidence="7" id="KW-0472">Membrane</keyword>
<feature type="domain" description="Ycf2 N-terminal" evidence="8">
    <location>
        <begin position="2"/>
        <end position="184"/>
    </location>
</feature>
<sequence>MHELCILWRIRKKHGWFSFSQLNLISLTRKMIRKISRKCFHNLFLSEAMIHRNNESPLISTYLRSTNVRELFYSIFFLLLVVGYLVCTHLFFVSRSSSQLQTEFEKVPFVMVESSIIKNLFLVAQEELVDFLEEIWTSGDKGPPSGVKLIRPKLNINLIDIIDFIPNPINRITFSRNTRHLSHTRKNVNGVWIDDDGKIESWIKDNEWIYEEERGFLGQLSAFTTKKRIDQILLNLTHSDYGLRNEPSFPMIEGYLRYLIDIHNKDLLNYEFNTSSLAQRRVFLVHYQTITSSQTSCRTNTLDFPSHERPFSLRFPLSPL</sequence>
<evidence type="ECO:0000259" key="8">
    <source>
        <dbReference type="Pfam" id="PF05695"/>
    </source>
</evidence>
<dbReference type="GO" id="GO:0009536">
    <property type="term" value="C:plastid"/>
    <property type="evidence" value="ECO:0007669"/>
    <property type="project" value="UniProtKB-SubCell"/>
</dbReference>